<name>A0A1E3KRG6_LACPN</name>
<dbReference type="Gene3D" id="1.10.530.10">
    <property type="match status" value="1"/>
</dbReference>
<feature type="compositionally biased region" description="Basic and acidic residues" evidence="2">
    <location>
        <begin position="1206"/>
        <end position="1229"/>
    </location>
</feature>
<keyword evidence="4" id="KW-0436">Ligase</keyword>
<gene>
    <name evidence="4" type="primary">lig1</name>
    <name evidence="4" type="ORF">LPJSA22_01334</name>
</gene>
<feature type="domain" description="Phage tail lysozyme" evidence="3">
    <location>
        <begin position="1509"/>
        <end position="1622"/>
    </location>
</feature>
<protein>
    <submittedName>
        <fullName evidence="4">DNA ligase (ATP)</fullName>
        <ecNumber evidence="4">6.5.1.1</ecNumber>
        <ecNumber evidence="4">6.5.1.6</ecNumber>
        <ecNumber evidence="4">6.5.1.7</ecNumber>
    </submittedName>
</protein>
<dbReference type="Pfam" id="PF18013">
    <property type="entry name" value="Phage_lysozyme2"/>
    <property type="match status" value="1"/>
</dbReference>
<dbReference type="Proteomes" id="UP000094892">
    <property type="component" value="Unassembled WGS sequence"/>
</dbReference>
<dbReference type="PATRIC" id="fig|1590.306.peg.1333"/>
<sequence length="1740" mass="187285">MATEKIQGYEFAINMDDGGMTRTLREIKNEAKLLKSGMQANFAEIRSGEGIMAAYAGKVKDAGRAIEAQRLVIERLKNEQNGLDQTTQKGREAYVKYENQINAAKRSIASLEGQQERAQKSLDLQKSGVLQLKDATEISAKVTDSYVAKLKAEGHEFEANKVKASGLHQSYNELNKQLEAEQSRLNKIASASGNSSKEFKEQQIRVNELGTKIAQTRVKMKELDEQLSKKPQSGLTSVISQLNRVNEHADKANHLFGKILGAHLVANGITSAFQSITSHIHEAISAGMEYEKEQQKMVATWLTLTGTVGKSNAMVKTINDLSVKTGQAVDVVNELEQGFYHLHSNKKESDELTKSMLNMSDAVGLDKQQIQAVTQDMVNGLSRGKANAGMLNQISQYFPMFREQLAKYESGLKKTGDTAASTGKGAAKAVSAYNKKMTLMFEGMHYGTNNSLSDLETYRQKGIVSAQQFTVFSKQIASGHKVTNAEIKQAIKVNSQYAAQQETNAQKTHTSSKVTVADLSEMAKEGKISAKDIENTFNQLGSGKYDKAADNMLHTMVGMERTIKARVPALIGDIEKPILTAQNPIYGAVSKWVSDKRTDKEFSKVGVAAEKGISTITKAFAKAFDVKSAPKAMNDAMDNLAKGVTKASNSIAKNAPEIVNFFKTVKNLGGLGFETLIESLKITNSILKPLLSMVGGHTETIAKFGAAWWLTSKAVKETSSVLSTFKKISDTVSWAEKVLGIKQETKALEEQNAVLKTNTELSMASEENIGTGYRRVKGRKAGNIGADLSSISVEAENTEKIAKSSKWSLLGGTIGTRIINGAGLAMTAWDAGSSIAKAVSSGKASDKYKATGKTAGTLIGGGIGAALGSVIPGAGTAAGAMLGASIGDGVGGTKTANTIVKRISDALKGKSIEAPKIKTESTKRSLSDLGKAYSSYYSKKQKQDLNDVNVLHKAGMLTDAEYKKQLASIKKNDSETNRFEKMSASDRNAIAKYYAQQKASIISKWNARERKTSSSWDAKIASDERRFGANSIIVQKDMSKKKTAIKAEENKKSAALDKLRIKSATETTAQEARLHTTLTGKIKSAANKQNDILRNLAKSKGKITREQANDAISQSNKEYKKTVSLANQEYKDRVSAAEKQHNKVIKAAERQASEAISQAKNQYSKTVDAAKNQYSGNSKYAEKQRAAIISKAKDQKQKSIDNALEQENKTEQHADRQYKHTTDDADKQRSQVVKHAKDQNSSVVDQAKSQSKGVLGHAVKQANGSMKAADKQGSGIHSIWKNITSFFSNLVKGFGIKPINVGAYPSGYTPVTMGAYASGGIVGTARALVGEGGVEAKIDRDNGKVSFLGMNGAEVVNVKPGDQILNAGDTAKLFNGGLGHTLPGYAKGTIDIASFLKKIKSGATSIFDSVSDKAMDALSKITHPLKTLKSMALKTFDPTKTPGVGSIGHDLGKGLVDRALKGFAKAISDLADNFGGGVGNIKLSGSVASRARELARAFKHGYPASNNGGIAGVLGNWVIESNLTPTAIDPLDHGTGLGQWTFTRETALRSWLRKHGYAWDSAAGQINYALNEPGESSLLKSVLRMTNPTEAAYKFFATWESGGAMNGTGGLRESQASAVYRYIKGFENGGFGNKAGVYKLFEGNLPEAIVPMDLSKRSRAYQIMQQIMAKFGAQDGANVINTGNDQIDSDEAFKQRVIASLDALVTGQGDVKAVVANSDVVNAVKSNTKKTSQYSQMMGY</sequence>
<dbReference type="EC" id="6.5.1.7" evidence="4"/>
<dbReference type="EMBL" id="MCOL01000001">
    <property type="protein sequence ID" value="ODO61359.1"/>
    <property type="molecule type" value="Genomic_DNA"/>
</dbReference>
<evidence type="ECO:0000313" key="5">
    <source>
        <dbReference type="Proteomes" id="UP000094892"/>
    </source>
</evidence>
<reference evidence="4 5" key="1">
    <citation type="submission" date="2016-08" db="EMBL/GenBank/DDBJ databases">
        <title>Genome sequencing of Lactobacillus plantarum JSA22, isolated from fermented soybean paste.</title>
        <authorList>
            <person name="Choi H.S."/>
        </authorList>
    </citation>
    <scope>NUCLEOTIDE SEQUENCE [LARGE SCALE GENOMIC DNA]</scope>
    <source>
        <strain evidence="4 5">JSA22</strain>
    </source>
</reference>
<dbReference type="EC" id="6.5.1.1" evidence="4"/>
<organism evidence="4 5">
    <name type="scientific">Lactiplantibacillus plantarum</name>
    <name type="common">Lactobacillus plantarum</name>
    <dbReference type="NCBI Taxonomy" id="1590"/>
    <lineage>
        <taxon>Bacteria</taxon>
        <taxon>Bacillati</taxon>
        <taxon>Bacillota</taxon>
        <taxon>Bacilli</taxon>
        <taxon>Lactobacillales</taxon>
        <taxon>Lactobacillaceae</taxon>
        <taxon>Lactiplantibacillus</taxon>
    </lineage>
</organism>
<dbReference type="EC" id="6.5.1.6" evidence="4"/>
<feature type="coiled-coil region" evidence="1">
    <location>
        <begin position="164"/>
        <end position="226"/>
    </location>
</feature>
<dbReference type="GO" id="GO:0003910">
    <property type="term" value="F:DNA ligase (ATP) activity"/>
    <property type="evidence" value="ECO:0007669"/>
    <property type="project" value="UniProtKB-EC"/>
</dbReference>
<evidence type="ECO:0000256" key="1">
    <source>
        <dbReference type="SAM" id="Coils"/>
    </source>
</evidence>
<feature type="coiled-coil region" evidence="1">
    <location>
        <begin position="1127"/>
        <end position="1165"/>
    </location>
</feature>
<keyword evidence="1" id="KW-0175">Coiled coil</keyword>
<feature type="region of interest" description="Disordered" evidence="2">
    <location>
        <begin position="1206"/>
        <end position="1253"/>
    </location>
</feature>
<dbReference type="RefSeq" id="WP_069302501.1">
    <property type="nucleotide sequence ID" value="NZ_CP028261.1"/>
</dbReference>
<evidence type="ECO:0000313" key="4">
    <source>
        <dbReference type="EMBL" id="ODO61359.1"/>
    </source>
</evidence>
<comment type="caution">
    <text evidence="4">The sequence shown here is derived from an EMBL/GenBank/DDBJ whole genome shotgun (WGS) entry which is preliminary data.</text>
</comment>
<dbReference type="InterPro" id="IPR041219">
    <property type="entry name" value="Phage_lysozyme2"/>
</dbReference>
<evidence type="ECO:0000259" key="3">
    <source>
        <dbReference type="Pfam" id="PF18013"/>
    </source>
</evidence>
<feature type="coiled-coil region" evidence="1">
    <location>
        <begin position="59"/>
        <end position="121"/>
    </location>
</feature>
<proteinExistence type="predicted"/>
<evidence type="ECO:0000256" key="2">
    <source>
        <dbReference type="SAM" id="MobiDB-lite"/>
    </source>
</evidence>
<accession>A0A1E3KRG6</accession>
<feature type="compositionally biased region" description="Polar residues" evidence="2">
    <location>
        <begin position="1239"/>
        <end position="1252"/>
    </location>
</feature>